<evidence type="ECO:0000313" key="3">
    <source>
        <dbReference type="Proteomes" id="UP000214720"/>
    </source>
</evidence>
<organism evidence="2 3">
    <name type="scientific">Caballeronia sordidicola</name>
    <name type="common">Burkholderia sordidicola</name>
    <dbReference type="NCBI Taxonomy" id="196367"/>
    <lineage>
        <taxon>Bacteria</taxon>
        <taxon>Pseudomonadati</taxon>
        <taxon>Pseudomonadota</taxon>
        <taxon>Betaproteobacteria</taxon>
        <taxon>Burkholderiales</taxon>
        <taxon>Burkholderiaceae</taxon>
        <taxon>Caballeronia</taxon>
    </lineage>
</organism>
<evidence type="ECO:0000256" key="1">
    <source>
        <dbReference type="SAM" id="MobiDB-lite"/>
    </source>
</evidence>
<name>A0A226WZ11_CABSO</name>
<proteinExistence type="predicted"/>
<dbReference type="Proteomes" id="UP000214720">
    <property type="component" value="Unassembled WGS sequence"/>
</dbReference>
<dbReference type="AlphaFoldDB" id="A0A226WZ11"/>
<accession>A0A226WZ11</accession>
<feature type="region of interest" description="Disordered" evidence="1">
    <location>
        <begin position="1"/>
        <end position="22"/>
    </location>
</feature>
<dbReference type="EMBL" id="MTHB01000159">
    <property type="protein sequence ID" value="OXC75858.1"/>
    <property type="molecule type" value="Genomic_DNA"/>
</dbReference>
<comment type="caution">
    <text evidence="2">The sequence shown here is derived from an EMBL/GenBank/DDBJ whole genome shotgun (WGS) entry which is preliminary data.</text>
</comment>
<protein>
    <submittedName>
        <fullName evidence="2">Uncharacterized protein</fullName>
    </submittedName>
</protein>
<gene>
    <name evidence="2" type="ORF">BSU04_24390</name>
</gene>
<sequence>MPSTGRRRPDPLGRPSKHMICKDFSHRYNATFPSEATSP</sequence>
<reference evidence="3" key="1">
    <citation type="submission" date="2017-01" db="EMBL/GenBank/DDBJ databases">
        <title>Genome Analysis of Deinococcus marmoris KOPRI26562.</title>
        <authorList>
            <person name="Kim J.H."/>
            <person name="Oh H.-M."/>
        </authorList>
    </citation>
    <scope>NUCLEOTIDE SEQUENCE [LARGE SCALE GENOMIC DNA]</scope>
    <source>
        <strain evidence="3">PAMC 26633</strain>
    </source>
</reference>
<evidence type="ECO:0000313" key="2">
    <source>
        <dbReference type="EMBL" id="OXC75858.1"/>
    </source>
</evidence>